<reference evidence="2" key="1">
    <citation type="journal article" date="2019" name="Int. J. Syst. Evol. Microbiol.">
        <title>The Global Catalogue of Microorganisms (GCM) 10K type strain sequencing project: providing services to taxonomists for standard genome sequencing and annotation.</title>
        <authorList>
            <consortium name="The Broad Institute Genomics Platform"/>
            <consortium name="The Broad Institute Genome Sequencing Center for Infectious Disease"/>
            <person name="Wu L."/>
            <person name="Ma J."/>
        </authorList>
    </citation>
    <scope>NUCLEOTIDE SEQUENCE [LARGE SCALE GENOMIC DNA]</scope>
    <source>
        <strain evidence="2">JCM 32305</strain>
    </source>
</reference>
<comment type="caution">
    <text evidence="1">The sequence shown here is derived from an EMBL/GenBank/DDBJ whole genome shotgun (WGS) entry which is preliminary data.</text>
</comment>
<proteinExistence type="predicted"/>
<sequence length="59" mass="7162">MLFWQIDCYSLDIPFYQPRLSQSYFSRLQYDNAQSMSDKVAMQISFYDTVKTYLNERSK</sequence>
<protein>
    <submittedName>
        <fullName evidence="1">Uncharacterized protein</fullName>
    </submittedName>
</protein>
<organism evidence="1 2">
    <name type="scientific">Shewanella ulleungensis</name>
    <dbReference type="NCBI Taxonomy" id="2282699"/>
    <lineage>
        <taxon>Bacteria</taxon>
        <taxon>Pseudomonadati</taxon>
        <taxon>Pseudomonadota</taxon>
        <taxon>Gammaproteobacteria</taxon>
        <taxon>Alteromonadales</taxon>
        <taxon>Shewanellaceae</taxon>
        <taxon>Shewanella</taxon>
    </lineage>
</organism>
<keyword evidence="2" id="KW-1185">Reference proteome</keyword>
<evidence type="ECO:0000313" key="2">
    <source>
        <dbReference type="Proteomes" id="UP000654004"/>
    </source>
</evidence>
<gene>
    <name evidence="1" type="ORF">GCM10009410_03020</name>
</gene>
<evidence type="ECO:0000313" key="1">
    <source>
        <dbReference type="EMBL" id="GGP74598.1"/>
    </source>
</evidence>
<dbReference type="Proteomes" id="UP000654004">
    <property type="component" value="Unassembled WGS sequence"/>
</dbReference>
<dbReference type="EMBL" id="BMQW01000001">
    <property type="protein sequence ID" value="GGP74598.1"/>
    <property type="molecule type" value="Genomic_DNA"/>
</dbReference>
<accession>A0ABQ2QCA2</accession>
<name>A0ABQ2QCA2_9GAMM</name>